<evidence type="ECO:0000313" key="4">
    <source>
        <dbReference type="Proteomes" id="UP000461754"/>
    </source>
</evidence>
<dbReference type="GO" id="GO:0005886">
    <property type="term" value="C:plasma membrane"/>
    <property type="evidence" value="ECO:0007669"/>
    <property type="project" value="UniProtKB-SubCell"/>
</dbReference>
<keyword evidence="4" id="KW-1185">Reference proteome</keyword>
<comment type="subcellular location">
    <subcellularLocation>
        <location evidence="2">Cell membrane</location>
        <topology evidence="2">Peripheral membrane protein</topology>
        <orientation evidence="2">Cytoplasmic side</orientation>
    </subcellularLocation>
</comment>
<keyword evidence="2" id="KW-1003">Cell membrane</keyword>
<name>A0A7X2TA02_9FIRM</name>
<comment type="function">
    <text evidence="2">Could be involved in insertion of integral membrane proteins into the membrane.</text>
</comment>
<dbReference type="AlphaFoldDB" id="A0A7X2TA02"/>
<dbReference type="PANTHER" id="PTHR33383">
    <property type="entry name" value="MEMBRANE PROTEIN INSERTION EFFICIENCY FACTOR-RELATED"/>
    <property type="match status" value="1"/>
</dbReference>
<sequence>MKRLLNFLSRGLQKIFLILIRGYQRFISPLFPRHCRFYPTCSAYCYEAIVKYGPFRGGVLGIKRILRCHPFNPGGYDPVP</sequence>
<accession>A0A7X2TA02</accession>
<dbReference type="SMART" id="SM01234">
    <property type="entry name" value="Haemolytic"/>
    <property type="match status" value="1"/>
</dbReference>
<protein>
    <recommendedName>
        <fullName evidence="2">Putative membrane protein insertion efficiency factor</fullName>
    </recommendedName>
</protein>
<organism evidence="3 4">
    <name type="scientific">Pseudoramibacter porci</name>
    <dbReference type="NCBI Taxonomy" id="2606631"/>
    <lineage>
        <taxon>Bacteria</taxon>
        <taxon>Bacillati</taxon>
        <taxon>Bacillota</taxon>
        <taxon>Clostridia</taxon>
        <taxon>Eubacteriales</taxon>
        <taxon>Eubacteriaceae</taxon>
        <taxon>Pseudoramibacter</taxon>
    </lineage>
</organism>
<dbReference type="HAMAP" id="MF_00386">
    <property type="entry name" value="UPF0161_YidD"/>
    <property type="match status" value="1"/>
</dbReference>
<evidence type="ECO:0000256" key="2">
    <source>
        <dbReference type="HAMAP-Rule" id="MF_00386"/>
    </source>
</evidence>
<keyword evidence="1 2" id="KW-0472">Membrane</keyword>
<dbReference type="NCBIfam" id="TIGR00278">
    <property type="entry name" value="membrane protein insertion efficiency factor YidD"/>
    <property type="match status" value="1"/>
</dbReference>
<evidence type="ECO:0000256" key="1">
    <source>
        <dbReference type="ARBA" id="ARBA00023136"/>
    </source>
</evidence>
<dbReference type="Proteomes" id="UP000461754">
    <property type="component" value="Unassembled WGS sequence"/>
</dbReference>
<comment type="caution">
    <text evidence="3">The sequence shown here is derived from an EMBL/GenBank/DDBJ whole genome shotgun (WGS) entry which is preliminary data.</text>
</comment>
<dbReference type="InterPro" id="IPR002696">
    <property type="entry name" value="Membr_insert_effic_factor_YidD"/>
</dbReference>
<comment type="similarity">
    <text evidence="2">Belongs to the UPF0161 family.</text>
</comment>
<gene>
    <name evidence="3" type="primary">yidD</name>
    <name evidence="3" type="ORF">FYJ52_06445</name>
</gene>
<proteinExistence type="inferred from homology"/>
<evidence type="ECO:0000313" key="3">
    <source>
        <dbReference type="EMBL" id="MSS20034.1"/>
    </source>
</evidence>
<dbReference type="RefSeq" id="WP_154576413.1">
    <property type="nucleotide sequence ID" value="NZ_VUMO01000007.1"/>
</dbReference>
<dbReference type="Pfam" id="PF01809">
    <property type="entry name" value="YidD"/>
    <property type="match status" value="1"/>
</dbReference>
<dbReference type="EMBL" id="VUMO01000007">
    <property type="protein sequence ID" value="MSS20034.1"/>
    <property type="molecule type" value="Genomic_DNA"/>
</dbReference>
<reference evidence="3 4" key="1">
    <citation type="submission" date="2019-08" db="EMBL/GenBank/DDBJ databases">
        <title>In-depth cultivation of the pig gut microbiome towards novel bacterial diversity and tailored functional studies.</title>
        <authorList>
            <person name="Wylensek D."/>
            <person name="Hitch T.C.A."/>
            <person name="Clavel T."/>
        </authorList>
    </citation>
    <scope>NUCLEOTIDE SEQUENCE [LARGE SCALE GENOMIC DNA]</scope>
    <source>
        <strain evidence="3 4">RF-744-FAT-4</strain>
    </source>
</reference>
<dbReference type="PANTHER" id="PTHR33383:SF1">
    <property type="entry name" value="MEMBRANE PROTEIN INSERTION EFFICIENCY FACTOR-RELATED"/>
    <property type="match status" value="1"/>
</dbReference>